<proteinExistence type="predicted"/>
<sequence length="66" mass="7854">MRRERIFLFLGIWVAVLPYLGFPSSWKSILFTVSGMTLVYYSYGLYKESKAKDKKEKTFDNFSENR</sequence>
<dbReference type="AlphaFoldDB" id="A0A1F6UV16"/>
<keyword evidence="1" id="KW-0812">Transmembrane</keyword>
<keyword evidence="1" id="KW-0472">Membrane</keyword>
<dbReference type="STRING" id="1801732.A2814_01605"/>
<protein>
    <submittedName>
        <fullName evidence="2">Uncharacterized protein</fullName>
    </submittedName>
</protein>
<dbReference type="EMBL" id="MFTI01000004">
    <property type="protein sequence ID" value="OGI61159.1"/>
    <property type="molecule type" value="Genomic_DNA"/>
</dbReference>
<organism evidence="2 3">
    <name type="scientific">Candidatus Nomurabacteria bacterium RIFCSPHIGHO2_01_FULL_38_19</name>
    <dbReference type="NCBI Taxonomy" id="1801732"/>
    <lineage>
        <taxon>Bacteria</taxon>
        <taxon>Candidatus Nomuraibacteriota</taxon>
    </lineage>
</organism>
<evidence type="ECO:0000313" key="2">
    <source>
        <dbReference type="EMBL" id="OGI61159.1"/>
    </source>
</evidence>
<feature type="transmembrane region" description="Helical" evidence="1">
    <location>
        <begin position="28"/>
        <end position="46"/>
    </location>
</feature>
<comment type="caution">
    <text evidence="2">The sequence shown here is derived from an EMBL/GenBank/DDBJ whole genome shotgun (WGS) entry which is preliminary data.</text>
</comment>
<feature type="transmembrane region" description="Helical" evidence="1">
    <location>
        <begin position="7"/>
        <end position="22"/>
    </location>
</feature>
<dbReference type="Proteomes" id="UP000177869">
    <property type="component" value="Unassembled WGS sequence"/>
</dbReference>
<reference evidence="2 3" key="1">
    <citation type="journal article" date="2016" name="Nat. Commun.">
        <title>Thousands of microbial genomes shed light on interconnected biogeochemical processes in an aquifer system.</title>
        <authorList>
            <person name="Anantharaman K."/>
            <person name="Brown C.T."/>
            <person name="Hug L.A."/>
            <person name="Sharon I."/>
            <person name="Castelle C.J."/>
            <person name="Probst A.J."/>
            <person name="Thomas B.C."/>
            <person name="Singh A."/>
            <person name="Wilkins M.J."/>
            <person name="Karaoz U."/>
            <person name="Brodie E.L."/>
            <person name="Williams K.H."/>
            <person name="Hubbard S.S."/>
            <person name="Banfield J.F."/>
        </authorList>
    </citation>
    <scope>NUCLEOTIDE SEQUENCE [LARGE SCALE GENOMIC DNA]</scope>
</reference>
<evidence type="ECO:0000313" key="3">
    <source>
        <dbReference type="Proteomes" id="UP000177869"/>
    </source>
</evidence>
<keyword evidence="1" id="KW-1133">Transmembrane helix</keyword>
<accession>A0A1F6UV16</accession>
<name>A0A1F6UV16_9BACT</name>
<gene>
    <name evidence="2" type="ORF">A2814_01605</name>
</gene>
<evidence type="ECO:0000256" key="1">
    <source>
        <dbReference type="SAM" id="Phobius"/>
    </source>
</evidence>